<evidence type="ECO:0000313" key="11">
    <source>
        <dbReference type="EMBL" id="CAF1386724.1"/>
    </source>
</evidence>
<organism evidence="11 13">
    <name type="scientific">Didymodactylos carnosus</name>
    <dbReference type="NCBI Taxonomy" id="1234261"/>
    <lineage>
        <taxon>Eukaryota</taxon>
        <taxon>Metazoa</taxon>
        <taxon>Spiralia</taxon>
        <taxon>Gnathifera</taxon>
        <taxon>Rotifera</taxon>
        <taxon>Eurotatoria</taxon>
        <taxon>Bdelloidea</taxon>
        <taxon>Philodinida</taxon>
        <taxon>Philodinidae</taxon>
        <taxon>Didymodactylos</taxon>
    </lineage>
</organism>
<dbReference type="PANTHER" id="PTHR12268">
    <property type="entry name" value="E3 UBIQUITIN-PROTEIN LIGASE KCMF1"/>
    <property type="match status" value="1"/>
</dbReference>
<dbReference type="AlphaFoldDB" id="A0A8S2F977"/>
<dbReference type="PANTHER" id="PTHR12268:SF14">
    <property type="entry name" value="DYSTROPHIN-1"/>
    <property type="match status" value="1"/>
</dbReference>
<keyword evidence="3" id="KW-0479">Metal-binding</keyword>
<keyword evidence="7" id="KW-0206">Cytoskeleton</keyword>
<dbReference type="Proteomes" id="UP000682733">
    <property type="component" value="Unassembled WGS sequence"/>
</dbReference>
<comment type="subcellular location">
    <subcellularLocation>
        <location evidence="1">Cytoplasm</location>
        <location evidence="1">Cytoskeleton</location>
    </subcellularLocation>
</comment>
<dbReference type="Proteomes" id="UP000677228">
    <property type="component" value="Unassembled WGS sequence"/>
</dbReference>
<keyword evidence="5" id="KW-0862">Zinc</keyword>
<evidence type="ECO:0000256" key="8">
    <source>
        <dbReference type="PROSITE-ProRule" id="PRU00228"/>
    </source>
</evidence>
<keyword evidence="4 8" id="KW-0863">Zinc-finger</keyword>
<keyword evidence="2" id="KW-0963">Cytoplasm</keyword>
<dbReference type="EMBL" id="CAJOBA010046875">
    <property type="protein sequence ID" value="CAF4194567.1"/>
    <property type="molecule type" value="Genomic_DNA"/>
</dbReference>
<feature type="non-terminal residue" evidence="11">
    <location>
        <position position="1"/>
    </location>
</feature>
<feature type="domain" description="ZZ-type" evidence="10">
    <location>
        <begin position="136"/>
        <end position="192"/>
    </location>
</feature>
<dbReference type="GO" id="GO:0005886">
    <property type="term" value="C:plasma membrane"/>
    <property type="evidence" value="ECO:0007669"/>
    <property type="project" value="TreeGrafter"/>
</dbReference>
<dbReference type="Pfam" id="PF00569">
    <property type="entry name" value="ZZ"/>
    <property type="match status" value="2"/>
</dbReference>
<proteinExistence type="predicted"/>
<gene>
    <name evidence="11" type="ORF">OVA965_LOCUS32367</name>
    <name evidence="12" type="ORF">TMI583_LOCUS33224</name>
</gene>
<keyword evidence="6" id="KW-0106">Calcium</keyword>
<reference evidence="11" key="1">
    <citation type="submission" date="2021-02" db="EMBL/GenBank/DDBJ databases">
        <authorList>
            <person name="Nowell W R."/>
        </authorList>
    </citation>
    <scope>NUCLEOTIDE SEQUENCE</scope>
</reference>
<evidence type="ECO:0000313" key="12">
    <source>
        <dbReference type="EMBL" id="CAF4194567.1"/>
    </source>
</evidence>
<dbReference type="InterPro" id="IPR043145">
    <property type="entry name" value="Znf_ZZ_sf"/>
</dbReference>
<dbReference type="Gene3D" id="3.30.60.90">
    <property type="match status" value="2"/>
</dbReference>
<evidence type="ECO:0000256" key="2">
    <source>
        <dbReference type="ARBA" id="ARBA00022490"/>
    </source>
</evidence>
<evidence type="ECO:0000256" key="3">
    <source>
        <dbReference type="ARBA" id="ARBA00022723"/>
    </source>
</evidence>
<dbReference type="SMART" id="SM00291">
    <property type="entry name" value="ZnF_ZZ"/>
    <property type="match status" value="2"/>
</dbReference>
<accession>A0A8S2F977</accession>
<dbReference type="GO" id="GO:0008270">
    <property type="term" value="F:zinc ion binding"/>
    <property type="evidence" value="ECO:0007669"/>
    <property type="project" value="UniProtKB-KW"/>
</dbReference>
<dbReference type="PROSITE" id="PS01357">
    <property type="entry name" value="ZF_ZZ_1"/>
    <property type="match status" value="1"/>
</dbReference>
<evidence type="ECO:0000313" key="13">
    <source>
        <dbReference type="Proteomes" id="UP000677228"/>
    </source>
</evidence>
<feature type="region of interest" description="Disordered" evidence="9">
    <location>
        <begin position="75"/>
        <end position="97"/>
    </location>
</feature>
<dbReference type="SUPFAM" id="SSF57850">
    <property type="entry name" value="RING/U-box"/>
    <property type="match status" value="2"/>
</dbReference>
<dbReference type="EMBL" id="CAJNOK010025176">
    <property type="protein sequence ID" value="CAF1386724.1"/>
    <property type="molecule type" value="Genomic_DNA"/>
</dbReference>
<name>A0A8S2F977_9BILA</name>
<dbReference type="InterPro" id="IPR000433">
    <property type="entry name" value="Znf_ZZ"/>
</dbReference>
<protein>
    <recommendedName>
        <fullName evidence="10">ZZ-type domain-containing protein</fullName>
    </recommendedName>
</protein>
<evidence type="ECO:0000259" key="10">
    <source>
        <dbReference type="PROSITE" id="PS50135"/>
    </source>
</evidence>
<evidence type="ECO:0000256" key="7">
    <source>
        <dbReference type="ARBA" id="ARBA00023212"/>
    </source>
</evidence>
<comment type="caution">
    <text evidence="11">The sequence shown here is derived from an EMBL/GenBank/DDBJ whole genome shotgun (WGS) entry which is preliminary data.</text>
</comment>
<evidence type="ECO:0000256" key="4">
    <source>
        <dbReference type="ARBA" id="ARBA00022771"/>
    </source>
</evidence>
<evidence type="ECO:0000256" key="6">
    <source>
        <dbReference type="ARBA" id="ARBA00022837"/>
    </source>
</evidence>
<evidence type="ECO:0000256" key="1">
    <source>
        <dbReference type="ARBA" id="ARBA00004245"/>
    </source>
</evidence>
<feature type="domain" description="ZZ-type" evidence="10">
    <location>
        <begin position="217"/>
        <end position="273"/>
    </location>
</feature>
<dbReference type="InterPro" id="IPR050774">
    <property type="entry name" value="KCMF1/Dystrophin"/>
</dbReference>
<sequence length="289" mass="33412">MEQSDLEEYYVVRWEDFSGTAVVPHKWIVTESKQIKLFERYNIEMHGLIKRGKIILKGTKQNCEMHLNRLASPLHAGSRKPSEALSSPNSREPSPFRDQIKHIDNINDEKVDALLSQCLRLLTLNGRRENVAGKEEHNVSCDGCKLPKFTRDRYKCLQCDNYNLCAHCFENRKETKSHLTGHAVAHYKYPNELFGREFKNDEVTMENLKRIYQNDIHENVTCNGCLKVSFKGLRFKCDMCPDYDLCPRCVYDCVTNVDHKSNHAMIAMSNEVIPKISQEDIVLGEELGQ</sequence>
<dbReference type="CDD" id="cd02338">
    <property type="entry name" value="ZZ_PCMF_like"/>
    <property type="match status" value="1"/>
</dbReference>
<evidence type="ECO:0000256" key="5">
    <source>
        <dbReference type="ARBA" id="ARBA00022833"/>
    </source>
</evidence>
<dbReference type="PROSITE" id="PS50135">
    <property type="entry name" value="ZF_ZZ_2"/>
    <property type="match status" value="2"/>
</dbReference>
<evidence type="ECO:0000256" key="9">
    <source>
        <dbReference type="SAM" id="MobiDB-lite"/>
    </source>
</evidence>